<dbReference type="GO" id="GO:0052735">
    <property type="term" value="F:tRNA (cytidine-3-)-methyltransferase activity"/>
    <property type="evidence" value="ECO:0007669"/>
    <property type="project" value="TreeGrafter"/>
</dbReference>
<dbReference type="EC" id="2.1.1.-" evidence="4"/>
<keyword evidence="3 4" id="KW-0808">Transferase</keyword>
<evidence type="ECO:0000256" key="5">
    <source>
        <dbReference type="SAM" id="MobiDB-lite"/>
    </source>
</evidence>
<evidence type="ECO:0000313" key="8">
    <source>
        <dbReference type="Proteomes" id="UP000193922"/>
    </source>
</evidence>
<dbReference type="STRING" id="61395.A0A1Y1W3M0"/>
<dbReference type="PANTHER" id="PTHR22809:SF11">
    <property type="entry name" value="TRNA N(3)-METHYLCYTIDINE METHYLTRANSFERASE METTL2"/>
    <property type="match status" value="1"/>
</dbReference>
<comment type="similarity">
    <text evidence="1 4">Belongs to the methyltransferase superfamily. METL family.</text>
</comment>
<proteinExistence type="inferred from homology"/>
<dbReference type="CDD" id="cd02440">
    <property type="entry name" value="AdoMet_MTases"/>
    <property type="match status" value="1"/>
</dbReference>
<evidence type="ECO:0000256" key="4">
    <source>
        <dbReference type="PIRNR" id="PIRNR037755"/>
    </source>
</evidence>
<dbReference type="PIRSF" id="PIRSF037755">
    <property type="entry name" value="Mettl2_prd"/>
    <property type="match status" value="1"/>
</dbReference>
<keyword evidence="2 4" id="KW-0489">Methyltransferase</keyword>
<evidence type="ECO:0000313" key="7">
    <source>
        <dbReference type="EMBL" id="ORX68131.1"/>
    </source>
</evidence>
<accession>A0A1Y1W3M0</accession>
<dbReference type="OrthoDB" id="417697at2759"/>
<keyword evidence="8" id="KW-1185">Reference proteome</keyword>
<dbReference type="EMBL" id="MCFD01000010">
    <property type="protein sequence ID" value="ORX68131.1"/>
    <property type="molecule type" value="Genomic_DNA"/>
</dbReference>
<sequence length="350" mass="40538">MSEKRQSQEPPADAAKHQQKKQASSVVEIKQDSKSSNDGGKFGTRTLSSGRDVFEHNAWDNVEPDSDHEEYASGQIKMHREHPVPEEEREKYNTNPEQFWNDFYQNNTNKFFKDRHWLGLEFPELFKWTDKRVSAQEGEQAENADDQQPAREDSGDAEKFRIMEVGCGAGNAVFPLLADVYDPRLFVYACDYSSTAVSVVKANEAYNESRCKSFVWDLASSSLPADVTPGSVDVMLMIFVFSALHPSQWQQAVDNAYQLLRPGGVLLFRDYGRHDLAQLRFKKSRLLEDNLYIRGDGTRVYFFTNEELAEVFGRRFVVEQNAVDRRLIVNRKRELKMYRVWMQCKFRKPE</sequence>
<gene>
    <name evidence="7" type="ORF">DL89DRAFT_247859</name>
</gene>
<evidence type="ECO:0000256" key="1">
    <source>
        <dbReference type="ARBA" id="ARBA00009725"/>
    </source>
</evidence>
<evidence type="ECO:0000259" key="6">
    <source>
        <dbReference type="Pfam" id="PF08242"/>
    </source>
</evidence>
<dbReference type="PANTHER" id="PTHR22809">
    <property type="entry name" value="METHYLTRANSFERASE-RELATED"/>
    <property type="match status" value="1"/>
</dbReference>
<evidence type="ECO:0000256" key="3">
    <source>
        <dbReference type="ARBA" id="ARBA00022679"/>
    </source>
</evidence>
<feature type="region of interest" description="Disordered" evidence="5">
    <location>
        <begin position="136"/>
        <end position="155"/>
    </location>
</feature>
<comment type="caution">
    <text evidence="7">The sequence shown here is derived from an EMBL/GenBank/DDBJ whole genome shotgun (WGS) entry which is preliminary data.</text>
</comment>
<dbReference type="Gene3D" id="3.40.50.150">
    <property type="entry name" value="Vaccinia Virus protein VP39"/>
    <property type="match status" value="1"/>
</dbReference>
<organism evidence="7 8">
    <name type="scientific">Linderina pennispora</name>
    <dbReference type="NCBI Taxonomy" id="61395"/>
    <lineage>
        <taxon>Eukaryota</taxon>
        <taxon>Fungi</taxon>
        <taxon>Fungi incertae sedis</taxon>
        <taxon>Zoopagomycota</taxon>
        <taxon>Kickxellomycotina</taxon>
        <taxon>Kickxellomycetes</taxon>
        <taxon>Kickxellales</taxon>
        <taxon>Kickxellaceae</taxon>
        <taxon>Linderina</taxon>
    </lineage>
</organism>
<name>A0A1Y1W3M0_9FUNG</name>
<protein>
    <recommendedName>
        <fullName evidence="4">tRNA N(3)-methylcytidine methyltransferase</fullName>
        <ecNumber evidence="4">2.1.1.-</ecNumber>
    </recommendedName>
</protein>
<evidence type="ECO:0000256" key="2">
    <source>
        <dbReference type="ARBA" id="ARBA00022603"/>
    </source>
</evidence>
<dbReference type="InterPro" id="IPR029063">
    <property type="entry name" value="SAM-dependent_MTases_sf"/>
</dbReference>
<dbReference type="InterPro" id="IPR013217">
    <property type="entry name" value="Methyltransf_12"/>
</dbReference>
<dbReference type="RefSeq" id="XP_040741945.1">
    <property type="nucleotide sequence ID" value="XM_040885137.1"/>
</dbReference>
<dbReference type="InterPro" id="IPR026113">
    <property type="entry name" value="METTL2/6/8-like"/>
</dbReference>
<dbReference type="SUPFAM" id="SSF53335">
    <property type="entry name" value="S-adenosyl-L-methionine-dependent methyltransferases"/>
    <property type="match status" value="1"/>
</dbReference>
<comment type="function">
    <text evidence="4">S-adenosyl-L-methionine-dependent methyltransferase.</text>
</comment>
<feature type="region of interest" description="Disordered" evidence="5">
    <location>
        <begin position="1"/>
        <end position="72"/>
    </location>
</feature>
<dbReference type="GeneID" id="63801785"/>
<dbReference type="Proteomes" id="UP000193922">
    <property type="component" value="Unassembled WGS sequence"/>
</dbReference>
<reference evidence="7 8" key="1">
    <citation type="submission" date="2016-07" db="EMBL/GenBank/DDBJ databases">
        <title>Pervasive Adenine N6-methylation of Active Genes in Fungi.</title>
        <authorList>
            <consortium name="DOE Joint Genome Institute"/>
            <person name="Mondo S.J."/>
            <person name="Dannebaum R.O."/>
            <person name="Kuo R.C."/>
            <person name="Labutti K."/>
            <person name="Haridas S."/>
            <person name="Kuo A."/>
            <person name="Salamov A."/>
            <person name="Ahrendt S.R."/>
            <person name="Lipzen A."/>
            <person name="Sullivan W."/>
            <person name="Andreopoulos W.B."/>
            <person name="Clum A."/>
            <person name="Lindquist E."/>
            <person name="Daum C."/>
            <person name="Ramamoorthy G.K."/>
            <person name="Gryganskyi A."/>
            <person name="Culley D."/>
            <person name="Magnuson J.K."/>
            <person name="James T.Y."/>
            <person name="O'Malley M.A."/>
            <person name="Stajich J.E."/>
            <person name="Spatafora J.W."/>
            <person name="Visel A."/>
            <person name="Grigoriev I.V."/>
        </authorList>
    </citation>
    <scope>NUCLEOTIDE SEQUENCE [LARGE SCALE GENOMIC DNA]</scope>
    <source>
        <strain evidence="7 8">ATCC 12442</strain>
    </source>
</reference>
<dbReference type="Pfam" id="PF08242">
    <property type="entry name" value="Methyltransf_12"/>
    <property type="match status" value="1"/>
</dbReference>
<dbReference type="AlphaFoldDB" id="A0A1Y1W3M0"/>
<dbReference type="GO" id="GO:0032259">
    <property type="term" value="P:methylation"/>
    <property type="evidence" value="ECO:0007669"/>
    <property type="project" value="UniProtKB-KW"/>
</dbReference>
<feature type="domain" description="Methyltransferase type 12" evidence="6">
    <location>
        <begin position="163"/>
        <end position="266"/>
    </location>
</feature>